<dbReference type="InterPro" id="IPR050768">
    <property type="entry name" value="UPF0353/GerABKA_families"/>
</dbReference>
<dbReference type="InterPro" id="IPR036465">
    <property type="entry name" value="vWFA_dom_sf"/>
</dbReference>
<evidence type="ECO:0000313" key="3">
    <source>
        <dbReference type="EMBL" id="AIB13508.1"/>
    </source>
</evidence>
<dbReference type="RefSeq" id="WP_040133963.1">
    <property type="nucleotide sequence ID" value="NZ_CP007794.1"/>
</dbReference>
<feature type="transmembrane region" description="Helical" evidence="1">
    <location>
        <begin position="66"/>
        <end position="83"/>
    </location>
</feature>
<organism evidence="3 4">
    <name type="scientific">Azospirillum argentinense</name>
    <dbReference type="NCBI Taxonomy" id="2970906"/>
    <lineage>
        <taxon>Bacteria</taxon>
        <taxon>Pseudomonadati</taxon>
        <taxon>Pseudomonadota</taxon>
        <taxon>Alphaproteobacteria</taxon>
        <taxon>Rhodospirillales</taxon>
        <taxon>Azospirillaceae</taxon>
        <taxon>Azospirillum</taxon>
    </lineage>
</organism>
<dbReference type="EMBL" id="CP007794">
    <property type="protein sequence ID" value="AIB13508.1"/>
    <property type="molecule type" value="Genomic_DNA"/>
</dbReference>
<dbReference type="KEGG" id="abq:ABAZ39_16325"/>
<reference evidence="3 4" key="1">
    <citation type="journal article" date="2014" name="Genome Announc.">
        <title>Complete Genome Sequence of the Model Rhizosphere Strain Azospirillum brasilense Az39, Successfully Applied in Agriculture.</title>
        <authorList>
            <person name="Rivera D."/>
            <person name="Revale S."/>
            <person name="Molina R."/>
            <person name="Gualpa J."/>
            <person name="Puente M."/>
            <person name="Maroniche G."/>
            <person name="Paris G."/>
            <person name="Baker D."/>
            <person name="Clavijo B."/>
            <person name="McLay K."/>
            <person name="Spaepen S."/>
            <person name="Perticari A."/>
            <person name="Vazquez M."/>
            <person name="Wisniewski-Dye F."/>
            <person name="Watkins C."/>
            <person name="Martinez-Abarca F."/>
            <person name="Vanderleyden J."/>
            <person name="Cassan F."/>
        </authorList>
    </citation>
    <scope>NUCLEOTIDE SEQUENCE [LARGE SCALE GENOMIC DNA]</scope>
    <source>
        <strain evidence="3 4">Az39</strain>
        <plasmid evidence="3">AbAZ39_p1</plasmid>
    </source>
</reference>
<sequence length="313" mass="33683">MTDPLSELHVLRPWWLLLLIPAVALWWLDRRTGDPLRPWRAAMAPELLAHLTVGGGANRRFAPGTLLLLGWFVGIVAMAGPTWRREPSLFADAAPPAMIVLRVTPTMTTPDLPPTRLERARQKISDLLDQREGAATGLVAYSGSAHLVLPPTTDKEVVLTMARALSPEIMPREGDQLAQAVNLAARVLAEGKRGGSLVVLADAVAPDQANALRGTGQSADRPPTVLWVMLPPDHVAQDTALQNAATALDARVVEVTPDPTDAASVARRLDSATAPAATAHGDEARWQDAGYWLTPLIAALVLGWFRRGWRLAA</sequence>
<dbReference type="Pfam" id="PF13519">
    <property type="entry name" value="VWA_2"/>
    <property type="match status" value="1"/>
</dbReference>
<dbReference type="AlphaFoldDB" id="A0A060DQS6"/>
<gene>
    <name evidence="3" type="ORF">ABAZ39_16325</name>
</gene>
<dbReference type="PANTHER" id="PTHR22550">
    <property type="entry name" value="SPORE GERMINATION PROTEIN"/>
    <property type="match status" value="1"/>
</dbReference>
<accession>A0A060DQS6</accession>
<dbReference type="SUPFAM" id="SSF53300">
    <property type="entry name" value="vWA-like"/>
    <property type="match status" value="1"/>
</dbReference>
<evidence type="ECO:0000259" key="2">
    <source>
        <dbReference type="Pfam" id="PF13519"/>
    </source>
</evidence>
<evidence type="ECO:0000313" key="4">
    <source>
        <dbReference type="Proteomes" id="UP000027186"/>
    </source>
</evidence>
<dbReference type="PANTHER" id="PTHR22550:SF14">
    <property type="entry name" value="VWFA DOMAIN-CONTAINING PROTEIN"/>
    <property type="match status" value="1"/>
</dbReference>
<evidence type="ECO:0000256" key="1">
    <source>
        <dbReference type="SAM" id="Phobius"/>
    </source>
</evidence>
<geneLocation type="plasmid" evidence="3 4">
    <name>AbAZ39_p1</name>
</geneLocation>
<name>A0A060DQS6_9PROT</name>
<keyword evidence="3" id="KW-0614">Plasmid</keyword>
<keyword evidence="1" id="KW-1133">Transmembrane helix</keyword>
<proteinExistence type="predicted"/>
<keyword evidence="1" id="KW-0472">Membrane</keyword>
<dbReference type="Proteomes" id="UP000027186">
    <property type="component" value="Plasmid AbAZ39_p1"/>
</dbReference>
<dbReference type="InterPro" id="IPR002035">
    <property type="entry name" value="VWF_A"/>
</dbReference>
<feature type="domain" description="VWFA" evidence="2">
    <location>
        <begin position="98"/>
        <end position="203"/>
    </location>
</feature>
<feature type="transmembrane region" description="Helical" evidence="1">
    <location>
        <begin position="12"/>
        <end position="28"/>
    </location>
</feature>
<keyword evidence="1" id="KW-0812">Transmembrane</keyword>
<protein>
    <recommendedName>
        <fullName evidence="2">VWFA domain-containing protein</fullName>
    </recommendedName>
</protein>
<dbReference type="Gene3D" id="3.40.50.410">
    <property type="entry name" value="von Willebrand factor, type A domain"/>
    <property type="match status" value="1"/>
</dbReference>